<evidence type="ECO:0000256" key="2">
    <source>
        <dbReference type="SAM" id="SignalP"/>
    </source>
</evidence>
<feature type="compositionally biased region" description="Low complexity" evidence="1">
    <location>
        <begin position="38"/>
        <end position="54"/>
    </location>
</feature>
<protein>
    <submittedName>
        <fullName evidence="3">Uncharacterized protein</fullName>
    </submittedName>
</protein>
<reference evidence="3" key="2">
    <citation type="submission" date="2020-09" db="EMBL/GenBank/DDBJ databases">
        <authorList>
            <person name="Sun Q."/>
            <person name="Zhou Y."/>
        </authorList>
    </citation>
    <scope>NUCLEOTIDE SEQUENCE</scope>
    <source>
        <strain evidence="3">CGMCC 1.12214</strain>
    </source>
</reference>
<dbReference type="AlphaFoldDB" id="A0A917I460"/>
<comment type="caution">
    <text evidence="3">The sequence shown here is derived from an EMBL/GenBank/DDBJ whole genome shotgun (WGS) entry which is preliminary data.</text>
</comment>
<gene>
    <name evidence="3" type="ORF">GCM10007036_03420</name>
</gene>
<organism evidence="3 4">
    <name type="scientific">Alsobacter metallidurans</name>
    <dbReference type="NCBI Taxonomy" id="340221"/>
    <lineage>
        <taxon>Bacteria</taxon>
        <taxon>Pseudomonadati</taxon>
        <taxon>Pseudomonadota</taxon>
        <taxon>Alphaproteobacteria</taxon>
        <taxon>Hyphomicrobiales</taxon>
        <taxon>Alsobacteraceae</taxon>
        <taxon>Alsobacter</taxon>
    </lineage>
</organism>
<dbReference type="Proteomes" id="UP000603912">
    <property type="component" value="Unassembled WGS sequence"/>
</dbReference>
<dbReference type="EMBL" id="BMES01000001">
    <property type="protein sequence ID" value="GGH08131.1"/>
    <property type="molecule type" value="Genomic_DNA"/>
</dbReference>
<sequence>MPLRVSAPRLFATLALAAAWATPAAAQLMLPGASAPTPQGAVQPASPGQAAPSAPAAPRPPAGPAAVKIAGEDALVGKSLFLKGTRGKLVIERKDKTSLAATVIASGDKISKPTEACGIDLGGGRPIDLKPAGRPDGVLRYTLDFPACPLTFDMLDGAVLVTSASPSCTFTEADCRVEPRGMWGPAPSAIEAVGGIESDRGRADKAVRDNFKALLSRTKGKAEIKQVAAEQAGFTSERETICGGYAREAAHGYCASRYTEWRAASLAARLNRLDGKPENAIVAAKPAPKPKPKPASDGGLMTAAPAEALPTRPATAPPPPPPATKSIFDIFR</sequence>
<feature type="compositionally biased region" description="Low complexity" evidence="1">
    <location>
        <begin position="302"/>
        <end position="314"/>
    </location>
</feature>
<keyword evidence="2" id="KW-0732">Signal</keyword>
<evidence type="ECO:0000313" key="4">
    <source>
        <dbReference type="Proteomes" id="UP000603912"/>
    </source>
</evidence>
<keyword evidence="4" id="KW-1185">Reference proteome</keyword>
<feature type="chain" id="PRO_5037079852" evidence="2">
    <location>
        <begin position="27"/>
        <end position="332"/>
    </location>
</feature>
<proteinExistence type="predicted"/>
<dbReference type="RefSeq" id="WP_188516004.1">
    <property type="nucleotide sequence ID" value="NZ_BMES01000001.1"/>
</dbReference>
<evidence type="ECO:0000313" key="3">
    <source>
        <dbReference type="EMBL" id="GGH08131.1"/>
    </source>
</evidence>
<feature type="region of interest" description="Disordered" evidence="1">
    <location>
        <begin position="35"/>
        <end position="65"/>
    </location>
</feature>
<feature type="region of interest" description="Disordered" evidence="1">
    <location>
        <begin position="283"/>
        <end position="332"/>
    </location>
</feature>
<evidence type="ECO:0000256" key="1">
    <source>
        <dbReference type="SAM" id="MobiDB-lite"/>
    </source>
</evidence>
<name>A0A917I460_9HYPH</name>
<feature type="signal peptide" evidence="2">
    <location>
        <begin position="1"/>
        <end position="26"/>
    </location>
</feature>
<accession>A0A917I460</accession>
<reference evidence="3" key="1">
    <citation type="journal article" date="2014" name="Int. J. Syst. Evol. Microbiol.">
        <title>Complete genome sequence of Corynebacterium casei LMG S-19264T (=DSM 44701T), isolated from a smear-ripened cheese.</title>
        <authorList>
            <consortium name="US DOE Joint Genome Institute (JGI-PGF)"/>
            <person name="Walter F."/>
            <person name="Albersmeier A."/>
            <person name="Kalinowski J."/>
            <person name="Ruckert C."/>
        </authorList>
    </citation>
    <scope>NUCLEOTIDE SEQUENCE</scope>
    <source>
        <strain evidence="3">CGMCC 1.12214</strain>
    </source>
</reference>